<accession>A0AA88HPL1</accession>
<dbReference type="AlphaFoldDB" id="A0AA88HPL1"/>
<dbReference type="Pfam" id="PF00188">
    <property type="entry name" value="CAP"/>
    <property type="match status" value="1"/>
</dbReference>
<evidence type="ECO:0000259" key="1">
    <source>
        <dbReference type="SMART" id="SM00198"/>
    </source>
</evidence>
<gene>
    <name evidence="2" type="ORF">QYM36_008655</name>
</gene>
<feature type="domain" description="SCP" evidence="1">
    <location>
        <begin position="19"/>
        <end position="127"/>
    </location>
</feature>
<sequence>ANTFGTQCRNEKIVPLTGSMKKFIVDLHNYYRSRVAVGAETRGSPGPQPKAANMKELVWDEELAQIAERWARQCRFEHDVNRDVKRYGVGQNLGIRFSSRSEKANWEAVIDSWYNEVEFANRRLVQQL</sequence>
<dbReference type="CDD" id="cd05380">
    <property type="entry name" value="CAP_euk"/>
    <property type="match status" value="1"/>
</dbReference>
<dbReference type="SMART" id="SM00198">
    <property type="entry name" value="SCP"/>
    <property type="match status" value="1"/>
</dbReference>
<dbReference type="InterPro" id="IPR001283">
    <property type="entry name" value="CRISP-related"/>
</dbReference>
<dbReference type="InterPro" id="IPR035940">
    <property type="entry name" value="CAP_sf"/>
</dbReference>
<organism evidence="2 3">
    <name type="scientific">Artemia franciscana</name>
    <name type="common">Brine shrimp</name>
    <name type="synonym">Artemia sanfranciscana</name>
    <dbReference type="NCBI Taxonomy" id="6661"/>
    <lineage>
        <taxon>Eukaryota</taxon>
        <taxon>Metazoa</taxon>
        <taxon>Ecdysozoa</taxon>
        <taxon>Arthropoda</taxon>
        <taxon>Crustacea</taxon>
        <taxon>Branchiopoda</taxon>
        <taxon>Anostraca</taxon>
        <taxon>Artemiidae</taxon>
        <taxon>Artemia</taxon>
    </lineage>
</organism>
<evidence type="ECO:0000313" key="3">
    <source>
        <dbReference type="Proteomes" id="UP001187531"/>
    </source>
</evidence>
<feature type="non-terminal residue" evidence="2">
    <location>
        <position position="1"/>
    </location>
</feature>
<name>A0AA88HPL1_ARTSF</name>
<dbReference type="Proteomes" id="UP001187531">
    <property type="component" value="Unassembled WGS sequence"/>
</dbReference>
<dbReference type="InterPro" id="IPR002413">
    <property type="entry name" value="V5_allergen-like"/>
</dbReference>
<evidence type="ECO:0000313" key="2">
    <source>
        <dbReference type="EMBL" id="KAK2714154.1"/>
    </source>
</evidence>
<dbReference type="PRINTS" id="PR00838">
    <property type="entry name" value="V5ALLERGEN"/>
</dbReference>
<dbReference type="SUPFAM" id="SSF55797">
    <property type="entry name" value="PR-1-like"/>
    <property type="match status" value="1"/>
</dbReference>
<protein>
    <recommendedName>
        <fullName evidence="1">SCP domain-containing protein</fullName>
    </recommendedName>
</protein>
<dbReference type="Gene3D" id="3.40.33.10">
    <property type="entry name" value="CAP"/>
    <property type="match status" value="1"/>
</dbReference>
<dbReference type="EMBL" id="JAVRJZ010000013">
    <property type="protein sequence ID" value="KAK2714154.1"/>
    <property type="molecule type" value="Genomic_DNA"/>
</dbReference>
<dbReference type="PANTHER" id="PTHR10334">
    <property type="entry name" value="CYSTEINE-RICH SECRETORY PROTEIN-RELATED"/>
    <property type="match status" value="1"/>
</dbReference>
<reference evidence="2" key="1">
    <citation type="submission" date="2023-07" db="EMBL/GenBank/DDBJ databases">
        <title>Chromosome-level genome assembly of Artemia franciscana.</title>
        <authorList>
            <person name="Jo E."/>
        </authorList>
    </citation>
    <scope>NUCLEOTIDE SEQUENCE</scope>
    <source>
        <tissue evidence="2">Whole body</tissue>
    </source>
</reference>
<keyword evidence="3" id="KW-1185">Reference proteome</keyword>
<proteinExistence type="predicted"/>
<feature type="non-terminal residue" evidence="2">
    <location>
        <position position="128"/>
    </location>
</feature>
<comment type="caution">
    <text evidence="2">The sequence shown here is derived from an EMBL/GenBank/DDBJ whole genome shotgun (WGS) entry which is preliminary data.</text>
</comment>
<dbReference type="InterPro" id="IPR014044">
    <property type="entry name" value="CAP_dom"/>
</dbReference>